<keyword evidence="4 10" id="KW-1003">Cell membrane</keyword>
<protein>
    <recommendedName>
        <fullName evidence="3 9">Flagellar biosynthetic protein FliR</fullName>
    </recommendedName>
</protein>
<comment type="similarity">
    <text evidence="2 10">Belongs to the FliR/MopE/SpaR family.</text>
</comment>
<evidence type="ECO:0000256" key="9">
    <source>
        <dbReference type="NCBIfam" id="TIGR01400"/>
    </source>
</evidence>
<dbReference type="GO" id="GO:0044780">
    <property type="term" value="P:bacterial-type flagellum assembly"/>
    <property type="evidence" value="ECO:0007669"/>
    <property type="project" value="UniProtKB-UniRule"/>
</dbReference>
<dbReference type="GO" id="GO:0005886">
    <property type="term" value="C:plasma membrane"/>
    <property type="evidence" value="ECO:0007669"/>
    <property type="project" value="UniProtKB-SubCell"/>
</dbReference>
<dbReference type="AlphaFoldDB" id="A0A2U1SRW4"/>
<feature type="transmembrane region" description="Helical" evidence="10">
    <location>
        <begin position="67"/>
        <end position="90"/>
    </location>
</feature>
<keyword evidence="11" id="KW-0282">Flagellum</keyword>
<evidence type="ECO:0000256" key="4">
    <source>
        <dbReference type="ARBA" id="ARBA00022475"/>
    </source>
</evidence>
<reference evidence="11 12" key="1">
    <citation type="journal article" date="2018" name="Appl. Microbiol. Biotechnol.">
        <title>Co-cultivation of the strictly anaerobic methanogen Methanosarcina barkeri with aerobic methanotrophs in an oxygen-limited membrane bioreactor.</title>
        <authorList>
            <person name="In 't Zandt M.H."/>
            <person name="van den Bosch T.J.M."/>
            <person name="Rijkers R."/>
            <person name="van Kessel M.A.H.J."/>
            <person name="Jetten M.S.M."/>
            <person name="Welte C.U."/>
        </authorList>
    </citation>
    <scope>NUCLEOTIDE SEQUENCE [LARGE SCALE GENOMIC DNA]</scope>
    <source>
        <strain evidence="11 12">DSM 17706</strain>
    </source>
</reference>
<feature type="transmembrane region" description="Helical" evidence="10">
    <location>
        <begin position="177"/>
        <end position="199"/>
    </location>
</feature>
<comment type="subcellular location">
    <subcellularLocation>
        <location evidence="10">Cell membrane</location>
        <topology evidence="10">Multi-pass membrane protein</topology>
    </subcellularLocation>
    <subcellularLocation>
        <location evidence="10">Bacterial flagellum basal body</location>
    </subcellularLocation>
</comment>
<evidence type="ECO:0000313" key="12">
    <source>
        <dbReference type="Proteomes" id="UP000245137"/>
    </source>
</evidence>
<evidence type="ECO:0000313" key="11">
    <source>
        <dbReference type="EMBL" id="PWB94349.1"/>
    </source>
</evidence>
<evidence type="ECO:0000256" key="6">
    <source>
        <dbReference type="ARBA" id="ARBA00022989"/>
    </source>
</evidence>
<feature type="transmembrane region" description="Helical" evidence="10">
    <location>
        <begin position="39"/>
        <end position="61"/>
    </location>
</feature>
<dbReference type="RefSeq" id="WP_108916841.1">
    <property type="nucleotide sequence ID" value="NZ_BGJY01000003.1"/>
</dbReference>
<dbReference type="NCBIfam" id="TIGR01400">
    <property type="entry name" value="fliR"/>
    <property type="match status" value="1"/>
</dbReference>
<keyword evidence="12" id="KW-1185">Reference proteome</keyword>
<evidence type="ECO:0000256" key="3">
    <source>
        <dbReference type="ARBA" id="ARBA00021717"/>
    </source>
</evidence>
<evidence type="ECO:0000256" key="8">
    <source>
        <dbReference type="ARBA" id="ARBA00023143"/>
    </source>
</evidence>
<evidence type="ECO:0000256" key="10">
    <source>
        <dbReference type="RuleBase" id="RU362071"/>
    </source>
</evidence>
<comment type="caution">
    <text evidence="11">The sequence shown here is derived from an EMBL/GenBank/DDBJ whole genome shotgun (WGS) entry which is preliminary data.</text>
</comment>
<organism evidence="11 12">
    <name type="scientific">Methylosinus sporium</name>
    <dbReference type="NCBI Taxonomy" id="428"/>
    <lineage>
        <taxon>Bacteria</taxon>
        <taxon>Pseudomonadati</taxon>
        <taxon>Pseudomonadota</taxon>
        <taxon>Alphaproteobacteria</taxon>
        <taxon>Hyphomicrobiales</taxon>
        <taxon>Methylocystaceae</taxon>
        <taxon>Methylosinus</taxon>
    </lineage>
</organism>
<dbReference type="OrthoDB" id="9779817at2"/>
<accession>A0A2U1SRW4</accession>
<name>A0A2U1SRW4_METSR</name>
<feature type="transmembrane region" description="Helical" evidence="10">
    <location>
        <begin position="211"/>
        <end position="229"/>
    </location>
</feature>
<keyword evidence="11" id="KW-0969">Cilium</keyword>
<keyword evidence="11" id="KW-0966">Cell projection</keyword>
<dbReference type="PANTHER" id="PTHR30065:SF1">
    <property type="entry name" value="SURFACE PRESENTATION OF ANTIGENS PROTEIN SPAR"/>
    <property type="match status" value="1"/>
</dbReference>
<proteinExistence type="inferred from homology"/>
<evidence type="ECO:0000256" key="2">
    <source>
        <dbReference type="ARBA" id="ARBA00009772"/>
    </source>
</evidence>
<gene>
    <name evidence="11" type="primary">fliR</name>
    <name evidence="11" type="ORF">C5689_08485</name>
</gene>
<comment type="function">
    <text evidence="1 10">Role in flagellar biosynthesis.</text>
</comment>
<dbReference type="Pfam" id="PF01311">
    <property type="entry name" value="Bac_export_1"/>
    <property type="match status" value="1"/>
</dbReference>
<sequence length="249" mass="26838">MSLTDVVTTLFVLFCRIGACIMTIPGFSSQRVPVRARLYTAIAVTLALAPALSEAVAPVVVEATPAGVLFVLLGELFIGALIGSMARLFFFALETMTTAAAMTTGLGNILGASVEEAEQLPAMSSFIMLGATTLVFVLDQHWEMIRGLFASYTAIPVRDGIATDGMLREYMKALSQAFLLALRISSPFLLFGFIVNLAFGFLNRMSPSVPVYFVSTPLLIALGIYWFYVMADDFFTAFTSAFGAWLLSG</sequence>
<feature type="transmembrane region" description="Helical" evidence="10">
    <location>
        <begin position="6"/>
        <end position="27"/>
    </location>
</feature>
<dbReference type="PRINTS" id="PR00953">
    <property type="entry name" value="TYPE3IMRPROT"/>
</dbReference>
<dbReference type="PANTHER" id="PTHR30065">
    <property type="entry name" value="FLAGELLAR BIOSYNTHETIC PROTEIN FLIR"/>
    <property type="match status" value="1"/>
</dbReference>
<dbReference type="GO" id="GO:0009425">
    <property type="term" value="C:bacterial-type flagellum basal body"/>
    <property type="evidence" value="ECO:0007669"/>
    <property type="project" value="UniProtKB-SubCell"/>
</dbReference>
<keyword evidence="8 10" id="KW-0975">Bacterial flagellum</keyword>
<dbReference type="InterPro" id="IPR002010">
    <property type="entry name" value="T3SS_IM_R"/>
</dbReference>
<evidence type="ECO:0000256" key="7">
    <source>
        <dbReference type="ARBA" id="ARBA00023136"/>
    </source>
</evidence>
<keyword evidence="5 10" id="KW-0812">Transmembrane</keyword>
<keyword evidence="6 10" id="KW-1133">Transmembrane helix</keyword>
<evidence type="ECO:0000256" key="1">
    <source>
        <dbReference type="ARBA" id="ARBA00002578"/>
    </source>
</evidence>
<dbReference type="Proteomes" id="UP000245137">
    <property type="component" value="Unassembled WGS sequence"/>
</dbReference>
<dbReference type="EMBL" id="PUIV01000009">
    <property type="protein sequence ID" value="PWB94349.1"/>
    <property type="molecule type" value="Genomic_DNA"/>
</dbReference>
<dbReference type="InterPro" id="IPR006303">
    <property type="entry name" value="FliR"/>
</dbReference>
<keyword evidence="7 10" id="KW-0472">Membrane</keyword>
<evidence type="ECO:0000256" key="5">
    <source>
        <dbReference type="ARBA" id="ARBA00022692"/>
    </source>
</evidence>
<dbReference type="GO" id="GO:0006605">
    <property type="term" value="P:protein targeting"/>
    <property type="evidence" value="ECO:0007669"/>
    <property type="project" value="UniProtKB-UniRule"/>
</dbReference>